<dbReference type="PANTHER" id="PTHR46226:SF5">
    <property type="entry name" value="PHOSPHATIDYLINOSITOL_PHOSPHATIDYLCHOLINE TRANSFER PROTEIN SFH2"/>
    <property type="match status" value="1"/>
</dbReference>
<dbReference type="SUPFAM" id="SSF52087">
    <property type="entry name" value="CRAL/TRIO domain"/>
    <property type="match status" value="1"/>
</dbReference>
<evidence type="ECO:0000259" key="1">
    <source>
        <dbReference type="SMART" id="SM01100"/>
    </source>
</evidence>
<gene>
    <name evidence="2" type="ORF">CISIN_1g019880mg</name>
</gene>
<feature type="domain" description="CRAL/TRIO N-terminal" evidence="1">
    <location>
        <begin position="33"/>
        <end position="58"/>
    </location>
</feature>
<protein>
    <recommendedName>
        <fullName evidence="1">CRAL/TRIO N-terminal domain-containing protein</fullName>
    </recommendedName>
</protein>
<dbReference type="Pfam" id="PF03765">
    <property type="entry name" value="CRAL_TRIO_N"/>
    <property type="match status" value="1"/>
</dbReference>
<keyword evidence="3" id="KW-1185">Reference proteome</keyword>
<dbReference type="AlphaFoldDB" id="A0A067EVJ1"/>
<evidence type="ECO:0000313" key="3">
    <source>
        <dbReference type="Proteomes" id="UP000027120"/>
    </source>
</evidence>
<dbReference type="SMR" id="A0A067EVJ1"/>
<proteinExistence type="predicted"/>
<accession>A0A067EVJ1</accession>
<evidence type="ECO:0000313" key="2">
    <source>
        <dbReference type="EMBL" id="KDO59164.1"/>
    </source>
</evidence>
<dbReference type="EMBL" id="KK784942">
    <property type="protein sequence ID" value="KDO59164.1"/>
    <property type="molecule type" value="Genomic_DNA"/>
</dbReference>
<dbReference type="SUPFAM" id="SSF46938">
    <property type="entry name" value="CRAL/TRIO N-terminal domain"/>
    <property type="match status" value="1"/>
</dbReference>
<organism evidence="2 3">
    <name type="scientific">Citrus sinensis</name>
    <name type="common">Sweet orange</name>
    <name type="synonym">Citrus aurantium var. sinensis</name>
    <dbReference type="NCBI Taxonomy" id="2711"/>
    <lineage>
        <taxon>Eukaryota</taxon>
        <taxon>Viridiplantae</taxon>
        <taxon>Streptophyta</taxon>
        <taxon>Embryophyta</taxon>
        <taxon>Tracheophyta</taxon>
        <taxon>Spermatophyta</taxon>
        <taxon>Magnoliopsida</taxon>
        <taxon>eudicotyledons</taxon>
        <taxon>Gunneridae</taxon>
        <taxon>Pentapetalae</taxon>
        <taxon>rosids</taxon>
        <taxon>malvids</taxon>
        <taxon>Sapindales</taxon>
        <taxon>Rutaceae</taxon>
        <taxon>Aurantioideae</taxon>
        <taxon>Citrus</taxon>
    </lineage>
</organism>
<dbReference type="InterPro" id="IPR011074">
    <property type="entry name" value="CRAL/TRIO_N_dom"/>
</dbReference>
<dbReference type="Gene3D" id="3.40.525.10">
    <property type="entry name" value="CRAL-TRIO lipid binding domain"/>
    <property type="match status" value="2"/>
</dbReference>
<name>A0A067EVJ1_CITSI</name>
<reference evidence="2 3" key="1">
    <citation type="submission" date="2014-04" db="EMBL/GenBank/DDBJ databases">
        <authorList>
            <consortium name="International Citrus Genome Consortium"/>
            <person name="Gmitter F."/>
            <person name="Chen C."/>
            <person name="Farmerie W."/>
            <person name="Harkins T."/>
            <person name="Desany B."/>
            <person name="Mohiuddin M."/>
            <person name="Kodira C."/>
            <person name="Borodovsky M."/>
            <person name="Lomsadze A."/>
            <person name="Burns P."/>
            <person name="Jenkins J."/>
            <person name="Prochnik S."/>
            <person name="Shu S."/>
            <person name="Chapman J."/>
            <person name="Pitluck S."/>
            <person name="Schmutz J."/>
            <person name="Rokhsar D."/>
        </authorList>
    </citation>
    <scope>NUCLEOTIDE SEQUENCE</scope>
</reference>
<dbReference type="InterPro" id="IPR036273">
    <property type="entry name" value="CRAL/TRIO_N_dom_sf"/>
</dbReference>
<dbReference type="SMART" id="SM01100">
    <property type="entry name" value="CRAL_TRIO_N"/>
    <property type="match status" value="1"/>
</dbReference>
<dbReference type="PANTHER" id="PTHR46226">
    <property type="entry name" value="CRAL-TRIO DOMAIN-CONTAINING PROTEIN"/>
    <property type="match status" value="1"/>
</dbReference>
<sequence>MAHQEEIKQFQTLMEDLDDSLKETFKNVHQGNPTDTLVRFLKARDWNVSKAHKMLVDCLRWRIENDIDNILAKPILPAELYRAVRDSQLVGVSGYSKEGLPVIAVGVGLSTHDKASVNYYVQSHIQMNEYRDRVVLPSASKKHGRYIGTSLKVLDMTGLKLSALNQIKVVKPLLQERTRRKMQVLQGNGRDELLKIMDYASLPHFCRKEGSGSSRHIGNGTTENCFSLDHAFHQRLYNYIKQQAVLTESVVPIRQGSFHVDFPEPDPEGAKITKKIESEFHRIGDKNGLINSLNGLKVDG</sequence>
<dbReference type="Proteomes" id="UP000027120">
    <property type="component" value="Unassembled WGS sequence"/>
</dbReference>
<dbReference type="InterPro" id="IPR036865">
    <property type="entry name" value="CRAL-TRIO_dom_sf"/>
</dbReference>